<proteinExistence type="predicted"/>
<accession>A0ABU1AZ95</accession>
<protein>
    <submittedName>
        <fullName evidence="1">Uncharacterized protein</fullName>
    </submittedName>
</protein>
<dbReference type="EMBL" id="JARXHW010000071">
    <property type="protein sequence ID" value="MDQ8209458.1"/>
    <property type="molecule type" value="Genomic_DNA"/>
</dbReference>
<organism evidence="1 2">
    <name type="scientific">Thalassobacterium maritimum</name>
    <dbReference type="NCBI Taxonomy" id="3041265"/>
    <lineage>
        <taxon>Bacteria</taxon>
        <taxon>Pseudomonadati</taxon>
        <taxon>Verrucomicrobiota</taxon>
        <taxon>Opitutia</taxon>
        <taxon>Puniceicoccales</taxon>
        <taxon>Coraliomargaritaceae</taxon>
        <taxon>Thalassobacterium</taxon>
    </lineage>
</organism>
<gene>
    <name evidence="1" type="ORF">QEH52_18175</name>
</gene>
<keyword evidence="2" id="KW-1185">Reference proteome</keyword>
<evidence type="ECO:0000313" key="1">
    <source>
        <dbReference type="EMBL" id="MDQ8209458.1"/>
    </source>
</evidence>
<name>A0ABU1AZ95_9BACT</name>
<dbReference type="Proteomes" id="UP001225316">
    <property type="component" value="Unassembled WGS sequence"/>
</dbReference>
<dbReference type="RefSeq" id="WP_308952375.1">
    <property type="nucleotide sequence ID" value="NZ_JARXHW010000071.1"/>
</dbReference>
<evidence type="ECO:0000313" key="2">
    <source>
        <dbReference type="Proteomes" id="UP001225316"/>
    </source>
</evidence>
<sequence length="142" mass="15923">MRLIIFIFIFTAGHQGFSNLLYTEYHEGPVKIIESGGHEGDEFTKISLGKEVNFQIRIFQTEFFGRNIISANALIKNDTASDVLAVYSVAFFDAKKKLIGCVQGNWDLAKNAKVDYGSGIVYADTDSVRRIESMKILISVFE</sequence>
<comment type="caution">
    <text evidence="1">The sequence shown here is derived from an EMBL/GenBank/DDBJ whole genome shotgun (WGS) entry which is preliminary data.</text>
</comment>
<reference evidence="1 2" key="1">
    <citation type="submission" date="2023-04" db="EMBL/GenBank/DDBJ databases">
        <title>A novel bacteria isolated from coastal sediment.</title>
        <authorList>
            <person name="Liu X.-J."/>
            <person name="Du Z.-J."/>
        </authorList>
    </citation>
    <scope>NUCLEOTIDE SEQUENCE [LARGE SCALE GENOMIC DNA]</scope>
    <source>
        <strain evidence="1 2">SDUM461003</strain>
    </source>
</reference>